<accession>A0ABW9KGP5</accession>
<evidence type="ECO:0008006" key="4">
    <source>
        <dbReference type="Google" id="ProtNLM"/>
    </source>
</evidence>
<sequence length="177" mass="19758">MVVRFTWRPAEWREAYLLSRMEEDRSEGVPMAYLIAGLMGLGGVGDLFRALSGKHDEMLHDRLWPALLLVSALALAVMAALALFRRRERLRQLPAVPRGEQQVTLHEMGWGAASDAAGRSAAAVRGWSELRGLRTSRRVLALLTRDGQAVAVPLRALTKDQGSWVERLLLRKVPRLV</sequence>
<feature type="transmembrane region" description="Helical" evidence="1">
    <location>
        <begin position="31"/>
        <end position="51"/>
    </location>
</feature>
<dbReference type="EMBL" id="JBJYXY010000001">
    <property type="protein sequence ID" value="MFN2974140.1"/>
    <property type="molecule type" value="Genomic_DNA"/>
</dbReference>
<evidence type="ECO:0000313" key="2">
    <source>
        <dbReference type="EMBL" id="MFN2974140.1"/>
    </source>
</evidence>
<evidence type="ECO:0000256" key="1">
    <source>
        <dbReference type="SAM" id="Phobius"/>
    </source>
</evidence>
<keyword evidence="1" id="KW-0812">Transmembrane</keyword>
<keyword evidence="1" id="KW-1133">Transmembrane helix</keyword>
<protein>
    <recommendedName>
        <fullName evidence="4">YcxB-like protein domain-containing protein</fullName>
    </recommendedName>
</protein>
<keyword evidence="3" id="KW-1185">Reference proteome</keyword>
<dbReference type="Proteomes" id="UP001634747">
    <property type="component" value="Unassembled WGS sequence"/>
</dbReference>
<dbReference type="RefSeq" id="WP_263414286.1">
    <property type="nucleotide sequence ID" value="NZ_BAABBH010000001.1"/>
</dbReference>
<evidence type="ECO:0000313" key="3">
    <source>
        <dbReference type="Proteomes" id="UP001634747"/>
    </source>
</evidence>
<name>A0ABW9KGP5_9BACT</name>
<organism evidence="2 3">
    <name type="scientific">Terriglobus aquaticus</name>
    <dbReference type="NCBI Taxonomy" id="940139"/>
    <lineage>
        <taxon>Bacteria</taxon>
        <taxon>Pseudomonadati</taxon>
        <taxon>Acidobacteriota</taxon>
        <taxon>Terriglobia</taxon>
        <taxon>Terriglobales</taxon>
        <taxon>Acidobacteriaceae</taxon>
        <taxon>Terriglobus</taxon>
    </lineage>
</organism>
<keyword evidence="1" id="KW-0472">Membrane</keyword>
<proteinExistence type="predicted"/>
<gene>
    <name evidence="2" type="ORF">ACK2TP_00040</name>
</gene>
<feature type="transmembrane region" description="Helical" evidence="1">
    <location>
        <begin position="63"/>
        <end position="84"/>
    </location>
</feature>
<comment type="caution">
    <text evidence="2">The sequence shown here is derived from an EMBL/GenBank/DDBJ whole genome shotgun (WGS) entry which is preliminary data.</text>
</comment>
<reference evidence="2 3" key="1">
    <citation type="submission" date="2024-12" db="EMBL/GenBank/DDBJ databases">
        <authorList>
            <person name="Lee Y."/>
        </authorList>
    </citation>
    <scope>NUCLEOTIDE SEQUENCE [LARGE SCALE GENOMIC DNA]</scope>
    <source>
        <strain evidence="2 3">03SUJ4</strain>
    </source>
</reference>